<accession>A0A9W9N4H7</accession>
<feature type="transmembrane region" description="Helical" evidence="6">
    <location>
        <begin position="108"/>
        <end position="136"/>
    </location>
</feature>
<dbReference type="AlphaFoldDB" id="A0A9W9N4H7"/>
<evidence type="ECO:0000256" key="2">
    <source>
        <dbReference type="ARBA" id="ARBA00022692"/>
    </source>
</evidence>
<sequence length="549" mass="59964">MSSHEDGCNSSAITAHRHNPTETLGHVRLQDEVTGATLLVPQPSSDPNDPLNWSKAFKIYIAVLTCVALTWVNFFAGGPAAVSVEIVIDIFGTYPPNPRNPATLSPASIAAFSSAVTKVALLFSAASMAAGVCNLLWVPLTLKYGRRVVYTFSFLVFGLCCIWSARATSYGSLLASRIIAAWFAGSTECVAPMTIVDIFFLHERGRITAVYSAALSTGAAFGLLISGIMSISQNWRMFHYLCAAIALATTVLIFFTMPETAYRRGVGEIEEESNEKVSSVSEVERAEMSSTPKKSFTQRMAFNRAPLTNESIWKIAIRPVLVLFLPPVFWSTVSFGIGIGIFVILGTTAATAFSQAYDFTVWQVGLVWIAGIVGNLLGIPFGGFFSDWVANRATSKNAGIREPEMRLPAVSIAMITYPGSLLLYGLGIHYKAHWIVPILGIFLFSFGSSAAIGISIVYTIDCYRPIAGEVVVSQVVFKSFITFLMSFYANPWVDRDGYAGAFGTMAGFSFIVLALWIPLYIWGKQIRHATLKWRVMRYVSWGADRETGE</sequence>
<evidence type="ECO:0000256" key="5">
    <source>
        <dbReference type="SAM" id="MobiDB-lite"/>
    </source>
</evidence>
<feature type="transmembrane region" description="Helical" evidence="6">
    <location>
        <begin position="501"/>
        <end position="522"/>
    </location>
</feature>
<dbReference type="Proteomes" id="UP001150942">
    <property type="component" value="Unassembled WGS sequence"/>
</dbReference>
<feature type="transmembrane region" description="Helical" evidence="6">
    <location>
        <begin position="178"/>
        <end position="201"/>
    </location>
</feature>
<organism evidence="8 9">
    <name type="scientific">Penicillium cf. viridicatum</name>
    <dbReference type="NCBI Taxonomy" id="2972119"/>
    <lineage>
        <taxon>Eukaryota</taxon>
        <taxon>Fungi</taxon>
        <taxon>Dikarya</taxon>
        <taxon>Ascomycota</taxon>
        <taxon>Pezizomycotina</taxon>
        <taxon>Eurotiomycetes</taxon>
        <taxon>Eurotiomycetidae</taxon>
        <taxon>Eurotiales</taxon>
        <taxon>Aspergillaceae</taxon>
        <taxon>Penicillium</taxon>
    </lineage>
</organism>
<dbReference type="PANTHER" id="PTHR23502:SF34">
    <property type="entry name" value="PROTEIN HOL1"/>
    <property type="match status" value="1"/>
</dbReference>
<evidence type="ECO:0000256" key="1">
    <source>
        <dbReference type="ARBA" id="ARBA00004141"/>
    </source>
</evidence>
<dbReference type="PANTHER" id="PTHR23502">
    <property type="entry name" value="MAJOR FACILITATOR SUPERFAMILY"/>
    <property type="match status" value="1"/>
</dbReference>
<evidence type="ECO:0000313" key="8">
    <source>
        <dbReference type="EMBL" id="KAJ5213044.1"/>
    </source>
</evidence>
<dbReference type="Gene3D" id="1.20.1250.20">
    <property type="entry name" value="MFS general substrate transporter like domains"/>
    <property type="match status" value="1"/>
</dbReference>
<keyword evidence="3 6" id="KW-1133">Transmembrane helix</keyword>
<evidence type="ECO:0000259" key="7">
    <source>
        <dbReference type="PROSITE" id="PS50850"/>
    </source>
</evidence>
<evidence type="ECO:0000313" key="9">
    <source>
        <dbReference type="Proteomes" id="UP001150942"/>
    </source>
</evidence>
<dbReference type="Pfam" id="PF07690">
    <property type="entry name" value="MFS_1"/>
    <property type="match status" value="1"/>
</dbReference>
<feature type="transmembrane region" description="Helical" evidence="6">
    <location>
        <begin position="434"/>
        <end position="458"/>
    </location>
</feature>
<dbReference type="InterPro" id="IPR036259">
    <property type="entry name" value="MFS_trans_sf"/>
</dbReference>
<dbReference type="PROSITE" id="PS50850">
    <property type="entry name" value="MFS"/>
    <property type="match status" value="1"/>
</dbReference>
<reference evidence="8" key="2">
    <citation type="journal article" date="2023" name="IMA Fungus">
        <title>Comparative genomic study of the Penicillium genus elucidates a diverse pangenome and 15 lateral gene transfer events.</title>
        <authorList>
            <person name="Petersen C."/>
            <person name="Sorensen T."/>
            <person name="Nielsen M.R."/>
            <person name="Sondergaard T.E."/>
            <person name="Sorensen J.L."/>
            <person name="Fitzpatrick D.A."/>
            <person name="Frisvad J.C."/>
            <person name="Nielsen K.L."/>
        </authorList>
    </citation>
    <scope>NUCLEOTIDE SEQUENCE</scope>
    <source>
        <strain evidence="8">IBT 20477</strain>
    </source>
</reference>
<dbReference type="GO" id="GO:0022857">
    <property type="term" value="F:transmembrane transporter activity"/>
    <property type="evidence" value="ECO:0007669"/>
    <property type="project" value="InterPro"/>
</dbReference>
<dbReference type="EMBL" id="JAPQKQ010000001">
    <property type="protein sequence ID" value="KAJ5213044.1"/>
    <property type="molecule type" value="Genomic_DNA"/>
</dbReference>
<comment type="subcellular location">
    <subcellularLocation>
        <location evidence="1">Membrane</location>
        <topology evidence="1">Multi-pass membrane protein</topology>
    </subcellularLocation>
</comment>
<feature type="transmembrane region" description="Helical" evidence="6">
    <location>
        <begin position="320"/>
        <end position="345"/>
    </location>
</feature>
<dbReference type="OrthoDB" id="5215911at2759"/>
<comment type="caution">
    <text evidence="8">The sequence shown here is derived from an EMBL/GenBank/DDBJ whole genome shotgun (WGS) entry which is preliminary data.</text>
</comment>
<feature type="domain" description="Major facilitator superfamily (MFS) profile" evidence="7">
    <location>
        <begin position="69"/>
        <end position="524"/>
    </location>
</feature>
<evidence type="ECO:0000256" key="6">
    <source>
        <dbReference type="SAM" id="Phobius"/>
    </source>
</evidence>
<feature type="region of interest" description="Disordered" evidence="5">
    <location>
        <begin position="1"/>
        <end position="21"/>
    </location>
</feature>
<name>A0A9W9N4H7_9EURO</name>
<dbReference type="InterPro" id="IPR011701">
    <property type="entry name" value="MFS"/>
</dbReference>
<feature type="transmembrane region" description="Helical" evidence="6">
    <location>
        <begin position="470"/>
        <end position="489"/>
    </location>
</feature>
<feature type="transmembrane region" description="Helical" evidence="6">
    <location>
        <begin position="208"/>
        <end position="231"/>
    </location>
</feature>
<keyword evidence="2 6" id="KW-0812">Transmembrane</keyword>
<keyword evidence="4 6" id="KW-0472">Membrane</keyword>
<gene>
    <name evidence="8" type="ORF">N7449_000213</name>
</gene>
<keyword evidence="9" id="KW-1185">Reference proteome</keyword>
<feature type="transmembrane region" description="Helical" evidence="6">
    <location>
        <begin position="237"/>
        <end position="255"/>
    </location>
</feature>
<feature type="transmembrane region" description="Helical" evidence="6">
    <location>
        <begin position="407"/>
        <end position="428"/>
    </location>
</feature>
<feature type="transmembrane region" description="Helical" evidence="6">
    <location>
        <begin position="59"/>
        <end position="88"/>
    </location>
</feature>
<dbReference type="GO" id="GO:0005886">
    <property type="term" value="C:plasma membrane"/>
    <property type="evidence" value="ECO:0007669"/>
    <property type="project" value="TreeGrafter"/>
</dbReference>
<dbReference type="SUPFAM" id="SSF103473">
    <property type="entry name" value="MFS general substrate transporter"/>
    <property type="match status" value="1"/>
</dbReference>
<feature type="transmembrane region" description="Helical" evidence="6">
    <location>
        <begin position="148"/>
        <end position="166"/>
    </location>
</feature>
<feature type="transmembrane region" description="Helical" evidence="6">
    <location>
        <begin position="365"/>
        <end position="386"/>
    </location>
</feature>
<protein>
    <recommendedName>
        <fullName evidence="7">Major facilitator superfamily (MFS) profile domain-containing protein</fullName>
    </recommendedName>
</protein>
<evidence type="ECO:0000256" key="3">
    <source>
        <dbReference type="ARBA" id="ARBA00022989"/>
    </source>
</evidence>
<dbReference type="InterPro" id="IPR020846">
    <property type="entry name" value="MFS_dom"/>
</dbReference>
<reference evidence="8" key="1">
    <citation type="submission" date="2022-11" db="EMBL/GenBank/DDBJ databases">
        <authorList>
            <person name="Petersen C."/>
        </authorList>
    </citation>
    <scope>NUCLEOTIDE SEQUENCE</scope>
    <source>
        <strain evidence="8">IBT 20477</strain>
    </source>
</reference>
<evidence type="ECO:0000256" key="4">
    <source>
        <dbReference type="ARBA" id="ARBA00023136"/>
    </source>
</evidence>
<proteinExistence type="predicted"/>